<dbReference type="InterPro" id="IPR019734">
    <property type="entry name" value="TPR_rpt"/>
</dbReference>
<dbReference type="Proteomes" id="UP001163821">
    <property type="component" value="Unassembled WGS sequence"/>
</dbReference>
<evidence type="ECO:0000313" key="3">
    <source>
        <dbReference type="EMBL" id="MCW0484581.1"/>
    </source>
</evidence>
<feature type="signal peptide" evidence="2">
    <location>
        <begin position="1"/>
        <end position="24"/>
    </location>
</feature>
<dbReference type="RefSeq" id="WP_282593173.1">
    <property type="nucleotide sequence ID" value="NZ_JAPAAF010000042.1"/>
</dbReference>
<evidence type="ECO:0000313" key="4">
    <source>
        <dbReference type="Proteomes" id="UP001163821"/>
    </source>
</evidence>
<comment type="caution">
    <text evidence="3">The sequence shown here is derived from an EMBL/GenBank/DDBJ whole genome shotgun (WGS) entry which is preliminary data.</text>
</comment>
<dbReference type="PROSITE" id="PS50005">
    <property type="entry name" value="TPR"/>
    <property type="match status" value="1"/>
</dbReference>
<gene>
    <name evidence="3" type="ORF">N2K84_17715</name>
</gene>
<sequence>MKARWLQQTAWLLFLIGQPGFIQAQEPVSFRPDSVCKVALQLPWNEGISMLTGNVDNCGEDSTCMLKIYFTAGYICQQAATAENAPALLERSFAFYMQAHQANPSDMAVVNNLFLVSKALGNTDVALELLDQAIELDNRNKFRYYVNKGDLLFDNGDFSKALSFYQPAFFANTNNEALGWKIFQCYSQLTEPQKRIEGLVTFAEKLFELGANRLAADGFMLALHHALQVNDQSGAVQACVRWAEIISTYDGLTESYARELPDTASWPHRCNSELQKILHHSFKHTDELKWWMASDYRQHITASIMLKMESSMLMDGKPDKAVQLLETALEIAPEFYRYNDPLLRKYFPAKMGIAIELSRLYNRYPEMDLDGAKYDAMIMELFNKKSEHYLQNDIESIQRSHTMLGLIYADRDVWTSSWYAGNGIFQLTRAIDFQKKLEDKDPEKFKPVPSLYQLLAKGYRKTNQPEQEFRALVNAAIGYLDLDNLTVADSILRSAANSPYRDSQSSQLLKELGWITGLRLGLRNGTIDVANSPVDELEKTIVEHPLFKGTAFQNDPSFLNRQRFKFLADLGEFCTEENASYKLPVFEIKALDYINREKALGNYQDINRLSRIEGKFAASLGPEDVIRLRPLRGTVSATDETTSWSLTSGGYQTRIVASPDLFIAGKVYENMARENESITIETLEQIQIRQGNVYIPYGAKETEKINGNTLRQIKGVTDVRIVPKTR</sequence>
<keyword evidence="2" id="KW-0732">Signal</keyword>
<evidence type="ECO:0000256" key="2">
    <source>
        <dbReference type="SAM" id="SignalP"/>
    </source>
</evidence>
<dbReference type="SMART" id="SM00028">
    <property type="entry name" value="TPR"/>
    <property type="match status" value="3"/>
</dbReference>
<dbReference type="Gene3D" id="1.25.40.10">
    <property type="entry name" value="Tetratricopeptide repeat domain"/>
    <property type="match status" value="1"/>
</dbReference>
<name>A0AA41Y6Z7_9BACT</name>
<organism evidence="3 4">
    <name type="scientific">Gaoshiqia sediminis</name>
    <dbReference type="NCBI Taxonomy" id="2986998"/>
    <lineage>
        <taxon>Bacteria</taxon>
        <taxon>Pseudomonadati</taxon>
        <taxon>Bacteroidota</taxon>
        <taxon>Bacteroidia</taxon>
        <taxon>Marinilabiliales</taxon>
        <taxon>Prolixibacteraceae</taxon>
        <taxon>Gaoshiqia</taxon>
    </lineage>
</organism>
<proteinExistence type="predicted"/>
<evidence type="ECO:0000256" key="1">
    <source>
        <dbReference type="PROSITE-ProRule" id="PRU00339"/>
    </source>
</evidence>
<reference evidence="3" key="1">
    <citation type="submission" date="2022-10" db="EMBL/GenBank/DDBJ databases">
        <title>Gaoshiqiia sediminis gen. nov., sp. nov., isolated from coastal sediment.</title>
        <authorList>
            <person name="Yu W.X."/>
            <person name="Mu D.S."/>
            <person name="Du J.Z."/>
            <person name="Liang Y.Q."/>
        </authorList>
    </citation>
    <scope>NUCLEOTIDE SEQUENCE</scope>
    <source>
        <strain evidence="3">A06</strain>
    </source>
</reference>
<keyword evidence="1" id="KW-0802">TPR repeat</keyword>
<feature type="chain" id="PRO_5041450461" evidence="2">
    <location>
        <begin position="25"/>
        <end position="726"/>
    </location>
</feature>
<dbReference type="EMBL" id="JAPAAF010000042">
    <property type="protein sequence ID" value="MCW0484581.1"/>
    <property type="molecule type" value="Genomic_DNA"/>
</dbReference>
<feature type="repeat" description="TPR" evidence="1">
    <location>
        <begin position="142"/>
        <end position="175"/>
    </location>
</feature>
<accession>A0AA41Y6Z7</accession>
<dbReference type="SUPFAM" id="SSF48452">
    <property type="entry name" value="TPR-like"/>
    <property type="match status" value="1"/>
</dbReference>
<dbReference type="PANTHER" id="PTHR12558:SF13">
    <property type="entry name" value="CELL DIVISION CYCLE PROTEIN 27 HOMOLOG"/>
    <property type="match status" value="1"/>
</dbReference>
<dbReference type="PANTHER" id="PTHR12558">
    <property type="entry name" value="CELL DIVISION CYCLE 16,23,27"/>
    <property type="match status" value="1"/>
</dbReference>
<dbReference type="InterPro" id="IPR011990">
    <property type="entry name" value="TPR-like_helical_dom_sf"/>
</dbReference>
<dbReference type="AlphaFoldDB" id="A0AA41Y6Z7"/>
<protein>
    <submittedName>
        <fullName evidence="3">Tetratricopeptide repeat protein</fullName>
    </submittedName>
</protein>
<keyword evidence="4" id="KW-1185">Reference proteome</keyword>